<dbReference type="PANTHER" id="PTHR32282">
    <property type="entry name" value="BINDING PROTEIN TRANSPEPTIDASE, PUTATIVE-RELATED"/>
    <property type="match status" value="1"/>
</dbReference>
<evidence type="ECO:0000256" key="15">
    <source>
        <dbReference type="ARBA" id="ARBA00022960"/>
    </source>
</evidence>
<evidence type="ECO:0000256" key="27">
    <source>
        <dbReference type="SAM" id="MobiDB-lite"/>
    </source>
</evidence>
<dbReference type="EMBL" id="QJKI01000003">
    <property type="protein sequence ID" value="PXX80729.1"/>
    <property type="molecule type" value="Genomic_DNA"/>
</dbReference>
<evidence type="ECO:0000256" key="11">
    <source>
        <dbReference type="ARBA" id="ARBA00022676"/>
    </source>
</evidence>
<evidence type="ECO:0000256" key="24">
    <source>
        <dbReference type="ARBA" id="ARBA00044770"/>
    </source>
</evidence>
<feature type="domain" description="Penicillin-binding protein transpeptidase" evidence="28">
    <location>
        <begin position="425"/>
        <end position="671"/>
    </location>
</feature>
<dbReference type="InterPro" id="IPR036950">
    <property type="entry name" value="PBP_transglycosylase"/>
</dbReference>
<dbReference type="EC" id="2.4.99.28" evidence="24"/>
<evidence type="ECO:0000256" key="4">
    <source>
        <dbReference type="ARBA" id="ARBA00007739"/>
    </source>
</evidence>
<dbReference type="InterPro" id="IPR001460">
    <property type="entry name" value="PCN-bd_Tpept"/>
</dbReference>
<evidence type="ECO:0000256" key="2">
    <source>
        <dbReference type="ARBA" id="ARBA00004752"/>
    </source>
</evidence>
<evidence type="ECO:0000256" key="25">
    <source>
        <dbReference type="ARBA" id="ARBA00049902"/>
    </source>
</evidence>
<keyword evidence="32" id="KW-1185">Reference proteome</keyword>
<dbReference type="Gene3D" id="1.10.3810.10">
    <property type="entry name" value="Biosynthetic peptidoglycan transglycosylase-like"/>
    <property type="match status" value="1"/>
</dbReference>
<feature type="region of interest" description="Disordered" evidence="27">
    <location>
        <begin position="744"/>
        <end position="807"/>
    </location>
</feature>
<dbReference type="AlphaFoldDB" id="A0A318KSK3"/>
<evidence type="ECO:0000256" key="22">
    <source>
        <dbReference type="ARBA" id="ARBA00023316"/>
    </source>
</evidence>
<comment type="similarity">
    <text evidence="3">In the C-terminal section; belongs to the transpeptidase family.</text>
</comment>
<dbReference type="InterPro" id="IPR001264">
    <property type="entry name" value="Glyco_trans_51"/>
</dbReference>
<evidence type="ECO:0000259" key="29">
    <source>
        <dbReference type="Pfam" id="PF00912"/>
    </source>
</evidence>
<evidence type="ECO:0000313" key="31">
    <source>
        <dbReference type="EMBL" id="PXX80729.1"/>
    </source>
</evidence>
<evidence type="ECO:0000259" key="28">
    <source>
        <dbReference type="Pfam" id="PF00905"/>
    </source>
</evidence>
<keyword evidence="21" id="KW-0511">Multifunctional enzyme</keyword>
<dbReference type="SUPFAM" id="SSF53955">
    <property type="entry name" value="Lysozyme-like"/>
    <property type="match status" value="1"/>
</dbReference>
<feature type="domain" description="Glycosyl transferase family 51" evidence="29">
    <location>
        <begin position="57"/>
        <end position="231"/>
    </location>
</feature>
<dbReference type="UniPathway" id="UPA00219"/>
<keyword evidence="22" id="KW-0961">Cell wall biogenesis/degradation</keyword>
<comment type="catalytic activity">
    <reaction evidence="25">
        <text>[GlcNAc-(1-&gt;4)-Mur2Ac(oyl-L-Ala-gamma-D-Glu-L-Lys-D-Ala-D-Ala)](n)-di-trans,octa-cis-undecaprenyl diphosphate + beta-D-GlcNAc-(1-&gt;4)-Mur2Ac(oyl-L-Ala-gamma-D-Glu-L-Lys-D-Ala-D-Ala)-di-trans,octa-cis-undecaprenyl diphosphate = [GlcNAc-(1-&gt;4)-Mur2Ac(oyl-L-Ala-gamma-D-Glu-L-Lys-D-Ala-D-Ala)](n+1)-di-trans,octa-cis-undecaprenyl diphosphate + di-trans,octa-cis-undecaprenyl diphosphate + H(+)</text>
        <dbReference type="Rhea" id="RHEA:23708"/>
        <dbReference type="Rhea" id="RHEA-COMP:9602"/>
        <dbReference type="Rhea" id="RHEA-COMP:9603"/>
        <dbReference type="ChEBI" id="CHEBI:15378"/>
        <dbReference type="ChEBI" id="CHEBI:58405"/>
        <dbReference type="ChEBI" id="CHEBI:60033"/>
        <dbReference type="ChEBI" id="CHEBI:78435"/>
        <dbReference type="EC" id="2.4.99.28"/>
    </reaction>
</comment>
<evidence type="ECO:0000256" key="16">
    <source>
        <dbReference type="ARBA" id="ARBA00022968"/>
    </source>
</evidence>
<keyword evidence="8" id="KW-0997">Cell inner membrane</keyword>
<evidence type="ECO:0000256" key="8">
    <source>
        <dbReference type="ARBA" id="ARBA00022519"/>
    </source>
</evidence>
<evidence type="ECO:0000256" key="14">
    <source>
        <dbReference type="ARBA" id="ARBA00022801"/>
    </source>
</evidence>
<evidence type="ECO:0000313" key="32">
    <source>
        <dbReference type="Proteomes" id="UP000247555"/>
    </source>
</evidence>
<keyword evidence="17" id="KW-0573">Peptidoglycan synthesis</keyword>
<dbReference type="GO" id="GO:0008360">
    <property type="term" value="P:regulation of cell shape"/>
    <property type="evidence" value="ECO:0007669"/>
    <property type="project" value="UniProtKB-KW"/>
</dbReference>
<keyword evidence="18" id="KW-1133">Transmembrane helix</keyword>
<dbReference type="InterPro" id="IPR031376">
    <property type="entry name" value="PCB_OB"/>
</dbReference>
<dbReference type="NCBIfam" id="TIGR02074">
    <property type="entry name" value="PBP_1a_fam"/>
    <property type="match status" value="1"/>
</dbReference>
<dbReference type="GO" id="GO:0008658">
    <property type="term" value="F:penicillin binding"/>
    <property type="evidence" value="ECO:0007669"/>
    <property type="project" value="InterPro"/>
</dbReference>
<dbReference type="Pfam" id="PF00905">
    <property type="entry name" value="Transpeptidase"/>
    <property type="match status" value="1"/>
</dbReference>
<feature type="domain" description="Penicillin-binding protein OB-like" evidence="30">
    <location>
        <begin position="318"/>
        <end position="423"/>
    </location>
</feature>
<dbReference type="Gene3D" id="3.40.710.10">
    <property type="entry name" value="DD-peptidase/beta-lactamase superfamily"/>
    <property type="match status" value="2"/>
</dbReference>
<evidence type="ECO:0000256" key="6">
    <source>
        <dbReference type="ARBA" id="ARBA00018638"/>
    </source>
</evidence>
<dbReference type="GO" id="GO:0005886">
    <property type="term" value="C:plasma membrane"/>
    <property type="evidence" value="ECO:0007669"/>
    <property type="project" value="UniProtKB-SubCell"/>
</dbReference>
<protein>
    <recommendedName>
        <fullName evidence="6">Penicillin-binding protein 1A</fullName>
        <ecNumber evidence="24">2.4.99.28</ecNumber>
        <ecNumber evidence="5">3.4.16.4</ecNumber>
    </recommendedName>
</protein>
<dbReference type="GO" id="GO:0009002">
    <property type="term" value="F:serine-type D-Ala-D-Ala carboxypeptidase activity"/>
    <property type="evidence" value="ECO:0007669"/>
    <property type="project" value="UniProtKB-EC"/>
</dbReference>
<evidence type="ECO:0000256" key="13">
    <source>
        <dbReference type="ARBA" id="ARBA00022692"/>
    </source>
</evidence>
<keyword evidence="16" id="KW-0735">Signal-anchor</keyword>
<feature type="compositionally biased region" description="Basic and acidic residues" evidence="27">
    <location>
        <begin position="797"/>
        <end position="807"/>
    </location>
</feature>
<keyword evidence="10" id="KW-0645">Protease</keyword>
<evidence type="ECO:0000259" key="30">
    <source>
        <dbReference type="Pfam" id="PF17092"/>
    </source>
</evidence>
<evidence type="ECO:0000256" key="17">
    <source>
        <dbReference type="ARBA" id="ARBA00022984"/>
    </source>
</evidence>
<keyword evidence="11" id="KW-0328">Glycosyltransferase</keyword>
<comment type="pathway">
    <text evidence="2">Cell wall biogenesis; peptidoglycan biosynthesis.</text>
</comment>
<organism evidence="31 32">
    <name type="scientific">Rivihabitans pingtungensis</name>
    <dbReference type="NCBI Taxonomy" id="1054498"/>
    <lineage>
        <taxon>Bacteria</taxon>
        <taxon>Pseudomonadati</taxon>
        <taxon>Pseudomonadota</taxon>
        <taxon>Betaproteobacteria</taxon>
        <taxon>Neisseriales</taxon>
        <taxon>Aquaspirillaceae</taxon>
        <taxon>Rivihabitans</taxon>
    </lineage>
</organism>
<dbReference type="FunFam" id="1.10.3810.10:FF:000003">
    <property type="entry name" value="Penicillin-binding protein 1a"/>
    <property type="match status" value="1"/>
</dbReference>
<dbReference type="GO" id="GO:0046677">
    <property type="term" value="P:response to antibiotic"/>
    <property type="evidence" value="ECO:0007669"/>
    <property type="project" value="UniProtKB-KW"/>
</dbReference>
<evidence type="ECO:0000256" key="10">
    <source>
        <dbReference type="ARBA" id="ARBA00022670"/>
    </source>
</evidence>
<dbReference type="GO" id="GO:0030288">
    <property type="term" value="C:outer membrane-bounded periplasmic space"/>
    <property type="evidence" value="ECO:0007669"/>
    <property type="project" value="TreeGrafter"/>
</dbReference>
<dbReference type="GO" id="GO:0008955">
    <property type="term" value="F:peptidoglycan glycosyltransferase activity"/>
    <property type="evidence" value="ECO:0007669"/>
    <property type="project" value="UniProtKB-EC"/>
</dbReference>
<keyword evidence="12" id="KW-0808">Transferase</keyword>
<dbReference type="GO" id="GO:0006508">
    <property type="term" value="P:proteolysis"/>
    <property type="evidence" value="ECO:0007669"/>
    <property type="project" value="UniProtKB-KW"/>
</dbReference>
<feature type="compositionally biased region" description="Polar residues" evidence="27">
    <location>
        <begin position="744"/>
        <end position="761"/>
    </location>
</feature>
<comment type="subcellular location">
    <subcellularLocation>
        <location evidence="1">Cell inner membrane</location>
        <topology evidence="1">Single-pass type II membrane protein</topology>
    </subcellularLocation>
</comment>
<dbReference type="Proteomes" id="UP000247555">
    <property type="component" value="Unassembled WGS sequence"/>
</dbReference>
<dbReference type="InterPro" id="IPR050396">
    <property type="entry name" value="Glycosyltr_51/Transpeptidase"/>
</dbReference>
<dbReference type="Pfam" id="PF17092">
    <property type="entry name" value="PCB_OB"/>
    <property type="match status" value="1"/>
</dbReference>
<evidence type="ECO:0000256" key="1">
    <source>
        <dbReference type="ARBA" id="ARBA00004249"/>
    </source>
</evidence>
<evidence type="ECO:0000256" key="21">
    <source>
        <dbReference type="ARBA" id="ARBA00023268"/>
    </source>
</evidence>
<evidence type="ECO:0000256" key="5">
    <source>
        <dbReference type="ARBA" id="ARBA00012448"/>
    </source>
</evidence>
<dbReference type="PANTHER" id="PTHR32282:SF27">
    <property type="entry name" value="PENICILLIN-BINDING PROTEIN 1A"/>
    <property type="match status" value="1"/>
</dbReference>
<accession>A0A318KSK3</accession>
<dbReference type="InterPro" id="IPR012338">
    <property type="entry name" value="Beta-lactam/transpept-like"/>
</dbReference>
<dbReference type="GO" id="GO:0071555">
    <property type="term" value="P:cell wall organization"/>
    <property type="evidence" value="ECO:0007669"/>
    <property type="project" value="UniProtKB-KW"/>
</dbReference>
<evidence type="ECO:0000256" key="9">
    <source>
        <dbReference type="ARBA" id="ARBA00022645"/>
    </source>
</evidence>
<evidence type="ECO:0000256" key="12">
    <source>
        <dbReference type="ARBA" id="ARBA00022679"/>
    </source>
</evidence>
<dbReference type="EC" id="3.4.16.4" evidence="5"/>
<dbReference type="Pfam" id="PF00912">
    <property type="entry name" value="Transgly"/>
    <property type="match status" value="1"/>
</dbReference>
<keyword evidence="9" id="KW-0121">Carboxypeptidase</keyword>
<evidence type="ECO:0000256" key="26">
    <source>
        <dbReference type="ARBA" id="ARBA00060592"/>
    </source>
</evidence>
<keyword evidence="15" id="KW-0133">Cell shape</keyword>
<evidence type="ECO:0000256" key="3">
    <source>
        <dbReference type="ARBA" id="ARBA00007090"/>
    </source>
</evidence>
<comment type="pathway">
    <text evidence="26">Glycan biosynthesis.</text>
</comment>
<evidence type="ECO:0000256" key="23">
    <source>
        <dbReference type="ARBA" id="ARBA00034000"/>
    </source>
</evidence>
<evidence type="ECO:0000256" key="18">
    <source>
        <dbReference type="ARBA" id="ARBA00022989"/>
    </source>
</evidence>
<keyword evidence="13" id="KW-0812">Transmembrane</keyword>
<keyword evidence="20" id="KW-0046">Antibiotic resistance</keyword>
<keyword evidence="19" id="KW-0472">Membrane</keyword>
<dbReference type="GO" id="GO:0009252">
    <property type="term" value="P:peptidoglycan biosynthetic process"/>
    <property type="evidence" value="ECO:0007669"/>
    <property type="project" value="UniProtKB-UniPathway"/>
</dbReference>
<proteinExistence type="inferred from homology"/>
<comment type="similarity">
    <text evidence="4">In the N-terminal section; belongs to the glycosyltransferase 51 family.</text>
</comment>
<dbReference type="InterPro" id="IPR023346">
    <property type="entry name" value="Lysozyme-like_dom_sf"/>
</dbReference>
<keyword evidence="7" id="KW-1003">Cell membrane</keyword>
<comment type="caution">
    <text evidence="31">The sequence shown here is derived from an EMBL/GenBank/DDBJ whole genome shotgun (WGS) entry which is preliminary data.</text>
</comment>
<gene>
    <name evidence="31" type="ORF">DFR34_10370</name>
</gene>
<dbReference type="SUPFAM" id="SSF56601">
    <property type="entry name" value="beta-lactamase/transpeptidase-like"/>
    <property type="match status" value="1"/>
</dbReference>
<comment type="catalytic activity">
    <reaction evidence="23">
        <text>Preferential cleavage: (Ac)2-L-Lys-D-Ala-|-D-Ala. Also transpeptidation of peptidyl-alanyl moieties that are N-acyl substituents of D-alanine.</text>
        <dbReference type="EC" id="3.4.16.4"/>
    </reaction>
</comment>
<evidence type="ECO:0000256" key="19">
    <source>
        <dbReference type="ARBA" id="ARBA00023136"/>
    </source>
</evidence>
<dbReference type="RefSeq" id="WP_170121687.1">
    <property type="nucleotide sequence ID" value="NZ_QJKI01000003.1"/>
</dbReference>
<reference evidence="31 32" key="1">
    <citation type="submission" date="2018-05" db="EMBL/GenBank/DDBJ databases">
        <title>Genomic Encyclopedia of Type Strains, Phase IV (KMG-IV): sequencing the most valuable type-strain genomes for metagenomic binning, comparative biology and taxonomic classification.</title>
        <authorList>
            <person name="Goeker M."/>
        </authorList>
    </citation>
    <scope>NUCLEOTIDE SEQUENCE [LARGE SCALE GENOMIC DNA]</scope>
    <source>
        <strain evidence="31 32">DSM 29661</strain>
    </source>
</reference>
<name>A0A318KSK3_9NEIS</name>
<sequence length="807" mass="88467">MLTRILLGFLVVCLALAIIAAGLLGFAVAVTYPKLPSLEVLTDYRPKIPLRIYTADGVQIGEFGEERRAFTRIQDVPQLMKQAIMAAEDERFYQHGGIDYVGVARAMLGNVVSGHPKSGASTITMQVARNFFLSSEKTLTRKFNEALLAFKIEHNLSKDQILELYFNQIYLGQRAYGFAAAGQAYYGRPLKELSIAQMAMLAGLPKAPSSYNPVVNPDRARLRQLYVLRRMRELNFISEAQYEAAKNEPNSVSRQSEDFSVPAQYVAEMVRQTMFERYKENAYTDGYRVYTTVDSQHQKWAFDALRAGLTEYDVRHGYRGPESFIDLKTLPAGERDESLDESLAAIRDSGKLQPGVVLEASANKVVVYMRGGRQVEVSGAGLNFARRALSPKLTPAQQIRPGAVVRVQQNDKGSWEIGQMPQVEGAFVSMDPHDGAIKSLVGGFDFNRNHFNRVTMAWRQPGSSFKPFIYSAGLERGFTPSSMINDAPLVIDPQSIGGQRWEPKNYDGKFGGMMTMRQALTRSKNLVSIRILMAIGVDYAQEYIGHFGFGPKQHPAYLTMALGAGVVTPLQMAEGYSVFANGGSRVRSYLIDRIEDDQGRVLARTAPTVAGKNAEQAIDPRNAFIMTSMMKDVVRYGTAVRAMSLGRTDLAGKTGTTNDARDAWFSGFNPALVGIAWVGFDNNRSLGGGETGGGAALPIWIHYMAQALKGTPEVDVPVPSGIVERAGAGAKGGAEYYYEEFQNTNPDLGLNNRSSDPQANEDTAAPATQGEQRPAPTPSTPAPQAAPATPRPTPPRDAVDKVKEQLF</sequence>
<evidence type="ECO:0000256" key="7">
    <source>
        <dbReference type="ARBA" id="ARBA00022475"/>
    </source>
</evidence>
<keyword evidence="14" id="KW-0378">Hydrolase</keyword>
<evidence type="ECO:0000256" key="20">
    <source>
        <dbReference type="ARBA" id="ARBA00023251"/>
    </source>
</evidence>